<feature type="region of interest" description="Disordered" evidence="1">
    <location>
        <begin position="117"/>
        <end position="169"/>
    </location>
</feature>
<accession>A0ABT3TZ94</accession>
<dbReference type="InterPro" id="IPR035183">
    <property type="entry name" value="DUF5304"/>
</dbReference>
<organism evidence="2 3">
    <name type="scientific">Streptomyces beihaiensis</name>
    <dbReference type="NCBI Taxonomy" id="2984495"/>
    <lineage>
        <taxon>Bacteria</taxon>
        <taxon>Bacillati</taxon>
        <taxon>Actinomycetota</taxon>
        <taxon>Actinomycetes</taxon>
        <taxon>Kitasatosporales</taxon>
        <taxon>Streptomycetaceae</taxon>
        <taxon>Streptomyces</taxon>
    </lineage>
</organism>
<dbReference type="Pfam" id="PF17230">
    <property type="entry name" value="DUF5304"/>
    <property type="match status" value="1"/>
</dbReference>
<evidence type="ECO:0000313" key="3">
    <source>
        <dbReference type="Proteomes" id="UP001163064"/>
    </source>
</evidence>
<name>A0ABT3TZ94_9ACTN</name>
<feature type="compositionally biased region" description="Polar residues" evidence="1">
    <location>
        <begin position="128"/>
        <end position="139"/>
    </location>
</feature>
<evidence type="ECO:0000313" key="2">
    <source>
        <dbReference type="EMBL" id="MCX3062372.1"/>
    </source>
</evidence>
<gene>
    <name evidence="2" type="ORF">OFY01_21905</name>
</gene>
<dbReference type="Proteomes" id="UP001163064">
    <property type="component" value="Unassembled WGS sequence"/>
</dbReference>
<evidence type="ECO:0000256" key="1">
    <source>
        <dbReference type="SAM" id="MobiDB-lite"/>
    </source>
</evidence>
<sequence>MSDATEQPAPQADADAWEKACAEDLAAEKARRRAAYGPEAGSAAEELRKLVDAVTDKLSSVQAPFLGAVAQGTVEQVAKQVVRQAKSVVEPVIERNPDVLDHLAAAGSELLAAYRSAVEGQERRWTQRTRQSSPRQSPTPHARARDESPDASTDKGPEDGSGGERIDLD</sequence>
<reference evidence="2" key="1">
    <citation type="submission" date="2022-10" db="EMBL/GenBank/DDBJ databases">
        <title>Streptomyces beihaiensis sp. nov., a chitin degrading actinobacterium, isolated from shrimp pond soil.</title>
        <authorList>
            <person name="Xie J."/>
            <person name="Shen N."/>
        </authorList>
    </citation>
    <scope>NUCLEOTIDE SEQUENCE</scope>
    <source>
        <strain evidence="2">GXMU-J5</strain>
    </source>
</reference>
<dbReference type="EMBL" id="JAPHNL010000270">
    <property type="protein sequence ID" value="MCX3062372.1"/>
    <property type="molecule type" value="Genomic_DNA"/>
</dbReference>
<proteinExistence type="predicted"/>
<keyword evidence="3" id="KW-1185">Reference proteome</keyword>
<comment type="caution">
    <text evidence="2">The sequence shown here is derived from an EMBL/GenBank/DDBJ whole genome shotgun (WGS) entry which is preliminary data.</text>
</comment>
<protein>
    <submittedName>
        <fullName evidence="2">DUF5304 domain-containing protein</fullName>
    </submittedName>
</protein>
<feature type="compositionally biased region" description="Basic and acidic residues" evidence="1">
    <location>
        <begin position="143"/>
        <end position="169"/>
    </location>
</feature>
<dbReference type="RefSeq" id="WP_266602539.1">
    <property type="nucleotide sequence ID" value="NZ_JAPHNL010000270.1"/>
</dbReference>